<evidence type="ECO:0008006" key="3">
    <source>
        <dbReference type="Google" id="ProtNLM"/>
    </source>
</evidence>
<sequence>MSKKLSVDLAYDAPIAAVSGMLADAAFREQVCDAQHALSKSVAITGSTVSIRYAQAVSGVPGFAKKFVGDTIEVHQDEIWSADFTSGDLKLTLPGKPGSLAGTARLAENGTKTIETVTLTATVNVPLVSGKLEDLILSIFKKGLEKEHEVGTRWLAG</sequence>
<accession>A0A1J4N6P0</accession>
<gene>
    <name evidence="1" type="ORF">UG56_011725</name>
</gene>
<reference evidence="1" key="1">
    <citation type="submission" date="2016-10" db="EMBL/GenBank/DDBJ databases">
        <title>Draft Genome Sequence of Nocardioides luteus Strain BAFB, an Alkane-Degrading Bacterium Isolated from JP-7 Polluted Soil.</title>
        <authorList>
            <person name="Brown L."/>
            <person name="Ruiz O.N."/>
            <person name="Gunasekera T."/>
        </authorList>
    </citation>
    <scope>NUCLEOTIDE SEQUENCE [LARGE SCALE GENOMIC DNA]</scope>
    <source>
        <strain evidence="1">BAFB</strain>
    </source>
</reference>
<dbReference type="Proteomes" id="UP000033772">
    <property type="component" value="Unassembled WGS sequence"/>
</dbReference>
<dbReference type="Pfam" id="PF10698">
    <property type="entry name" value="DUF2505"/>
    <property type="match status" value="1"/>
</dbReference>
<organism evidence="1 2">
    <name type="scientific">Nocardioides luteus</name>
    <dbReference type="NCBI Taxonomy" id="1844"/>
    <lineage>
        <taxon>Bacteria</taxon>
        <taxon>Bacillati</taxon>
        <taxon>Actinomycetota</taxon>
        <taxon>Actinomycetes</taxon>
        <taxon>Propionibacteriales</taxon>
        <taxon>Nocardioidaceae</taxon>
        <taxon>Nocardioides</taxon>
    </lineage>
</organism>
<comment type="caution">
    <text evidence="1">The sequence shown here is derived from an EMBL/GenBank/DDBJ whole genome shotgun (WGS) entry which is preliminary data.</text>
</comment>
<dbReference type="EMBL" id="JZDQ02000014">
    <property type="protein sequence ID" value="OIJ26631.1"/>
    <property type="molecule type" value="Genomic_DNA"/>
</dbReference>
<keyword evidence="2" id="KW-1185">Reference proteome</keyword>
<dbReference type="InterPro" id="IPR019639">
    <property type="entry name" value="DUF2505"/>
</dbReference>
<dbReference type="AlphaFoldDB" id="A0A1J4N6P0"/>
<evidence type="ECO:0000313" key="1">
    <source>
        <dbReference type="EMBL" id="OIJ26631.1"/>
    </source>
</evidence>
<dbReference type="OrthoDB" id="3266819at2"/>
<dbReference type="RefSeq" id="WP_045548303.1">
    <property type="nucleotide sequence ID" value="NZ_JZDQ02000014.1"/>
</dbReference>
<dbReference type="STRING" id="1844.UG56_011725"/>
<protein>
    <recommendedName>
        <fullName evidence="3">DUF2505 domain-containing protein</fullName>
    </recommendedName>
</protein>
<proteinExistence type="predicted"/>
<name>A0A1J4N6P0_9ACTN</name>
<evidence type="ECO:0000313" key="2">
    <source>
        <dbReference type="Proteomes" id="UP000033772"/>
    </source>
</evidence>